<proteinExistence type="predicted"/>
<sequence length="26" mass="2996">MCSAVVYVCNIRFFVKCTVQIRTNTV</sequence>
<evidence type="ECO:0000313" key="2">
    <source>
        <dbReference type="Proteomes" id="UP000075840"/>
    </source>
</evidence>
<dbReference type="VEuPathDB" id="VectorBase:AARA014156"/>
<dbReference type="AlphaFoldDB" id="A0A182IF86"/>
<accession>A0A182IF86</accession>
<dbReference type="Proteomes" id="UP000075840">
    <property type="component" value="Unassembled WGS sequence"/>
</dbReference>
<dbReference type="EMBL" id="APCN01002223">
    <property type="status" value="NOT_ANNOTATED_CDS"/>
    <property type="molecule type" value="Genomic_DNA"/>
</dbReference>
<name>A0A182IF86_ANOAR</name>
<evidence type="ECO:0000313" key="1">
    <source>
        <dbReference type="EnsemblMetazoa" id="AARA014156-PA"/>
    </source>
</evidence>
<dbReference type="EnsemblMetazoa" id="AARA014156-RA">
    <property type="protein sequence ID" value="AARA014156-PA"/>
    <property type="gene ID" value="AARA014156"/>
</dbReference>
<protein>
    <submittedName>
        <fullName evidence="1">Uncharacterized protein</fullName>
    </submittedName>
</protein>
<reference evidence="1" key="1">
    <citation type="submission" date="2022-08" db="UniProtKB">
        <authorList>
            <consortium name="EnsemblMetazoa"/>
        </authorList>
    </citation>
    <scope>IDENTIFICATION</scope>
    <source>
        <strain evidence="1">Dongola</strain>
    </source>
</reference>
<organism evidence="1 2">
    <name type="scientific">Anopheles arabiensis</name>
    <name type="common">Mosquito</name>
    <dbReference type="NCBI Taxonomy" id="7173"/>
    <lineage>
        <taxon>Eukaryota</taxon>
        <taxon>Metazoa</taxon>
        <taxon>Ecdysozoa</taxon>
        <taxon>Arthropoda</taxon>
        <taxon>Hexapoda</taxon>
        <taxon>Insecta</taxon>
        <taxon>Pterygota</taxon>
        <taxon>Neoptera</taxon>
        <taxon>Endopterygota</taxon>
        <taxon>Diptera</taxon>
        <taxon>Nematocera</taxon>
        <taxon>Culicoidea</taxon>
        <taxon>Culicidae</taxon>
        <taxon>Anophelinae</taxon>
        <taxon>Anopheles</taxon>
    </lineage>
</organism>
<keyword evidence="2" id="KW-1185">Reference proteome</keyword>